<dbReference type="STRING" id="659014.SAMN04487996_102165"/>
<comment type="subcellular location">
    <subcellularLocation>
        <location evidence="1">Cell membrane</location>
        <topology evidence="1">Multi-pass membrane protein</topology>
    </subcellularLocation>
</comment>
<evidence type="ECO:0000256" key="3">
    <source>
        <dbReference type="ARBA" id="ARBA00022692"/>
    </source>
</evidence>
<keyword evidence="2" id="KW-1003">Cell membrane</keyword>
<dbReference type="InterPro" id="IPR046342">
    <property type="entry name" value="CBS_dom_sf"/>
</dbReference>
<dbReference type="GO" id="GO:0005886">
    <property type="term" value="C:plasma membrane"/>
    <property type="evidence" value="ECO:0007669"/>
    <property type="project" value="UniProtKB-SubCell"/>
</dbReference>
<dbReference type="AlphaFoldDB" id="A0A1G6XH46"/>
<keyword evidence="4" id="KW-0677">Repeat</keyword>
<dbReference type="Proteomes" id="UP000198748">
    <property type="component" value="Unassembled WGS sequence"/>
</dbReference>
<evidence type="ECO:0000256" key="9">
    <source>
        <dbReference type="PROSITE-ProRule" id="PRU01193"/>
    </source>
</evidence>
<evidence type="ECO:0000313" key="12">
    <source>
        <dbReference type="EMBL" id="SDD77539.1"/>
    </source>
</evidence>
<dbReference type="Gene3D" id="3.30.465.10">
    <property type="match status" value="1"/>
</dbReference>
<keyword evidence="5 9" id="KW-1133">Transmembrane helix</keyword>
<organism evidence="12 13">
    <name type="scientific">Dyadobacter soli</name>
    <dbReference type="NCBI Taxonomy" id="659014"/>
    <lineage>
        <taxon>Bacteria</taxon>
        <taxon>Pseudomonadati</taxon>
        <taxon>Bacteroidota</taxon>
        <taxon>Cytophagia</taxon>
        <taxon>Cytophagales</taxon>
        <taxon>Spirosomataceae</taxon>
        <taxon>Dyadobacter</taxon>
    </lineage>
</organism>
<dbReference type="PROSITE" id="PS51846">
    <property type="entry name" value="CNNM"/>
    <property type="match status" value="1"/>
</dbReference>
<accession>A0A1G6XH46</accession>
<dbReference type="Gene3D" id="3.10.580.10">
    <property type="entry name" value="CBS-domain"/>
    <property type="match status" value="1"/>
</dbReference>
<reference evidence="13" key="1">
    <citation type="submission" date="2016-10" db="EMBL/GenBank/DDBJ databases">
        <authorList>
            <person name="Varghese N."/>
            <person name="Submissions S."/>
        </authorList>
    </citation>
    <scope>NUCLEOTIDE SEQUENCE [LARGE SCALE GENOMIC DNA]</scope>
    <source>
        <strain evidence="13">DSM 25329</strain>
    </source>
</reference>
<proteinExistence type="predicted"/>
<evidence type="ECO:0000256" key="7">
    <source>
        <dbReference type="ARBA" id="ARBA00023136"/>
    </source>
</evidence>
<dbReference type="GO" id="GO:0050660">
    <property type="term" value="F:flavin adenine dinucleotide binding"/>
    <property type="evidence" value="ECO:0007669"/>
    <property type="project" value="InterPro"/>
</dbReference>
<dbReference type="InterPro" id="IPR005170">
    <property type="entry name" value="Transptr-assoc_dom"/>
</dbReference>
<name>A0A1G6XH46_9BACT</name>
<dbReference type="InterPro" id="IPR000644">
    <property type="entry name" value="CBS_dom"/>
</dbReference>
<dbReference type="InterPro" id="IPR002550">
    <property type="entry name" value="CNNM"/>
</dbReference>
<gene>
    <name evidence="12" type="ORF">SAMN04487996_102165</name>
</gene>
<dbReference type="Pfam" id="PF00571">
    <property type="entry name" value="CBS"/>
    <property type="match status" value="2"/>
</dbReference>
<feature type="domain" description="CBS" evidence="10">
    <location>
        <begin position="278"/>
        <end position="334"/>
    </location>
</feature>
<dbReference type="RefSeq" id="WP_090146609.1">
    <property type="nucleotide sequence ID" value="NZ_FNAN01000002.1"/>
</dbReference>
<evidence type="ECO:0000256" key="6">
    <source>
        <dbReference type="ARBA" id="ARBA00023122"/>
    </source>
</evidence>
<dbReference type="PANTHER" id="PTHR43099">
    <property type="entry name" value="UPF0053 PROTEIN YRKA"/>
    <property type="match status" value="1"/>
</dbReference>
<evidence type="ECO:0000259" key="10">
    <source>
        <dbReference type="PROSITE" id="PS51371"/>
    </source>
</evidence>
<keyword evidence="13" id="KW-1185">Reference proteome</keyword>
<dbReference type="EMBL" id="FNAN01000002">
    <property type="protein sequence ID" value="SDD77539.1"/>
    <property type="molecule type" value="Genomic_DNA"/>
</dbReference>
<dbReference type="PANTHER" id="PTHR43099:SF2">
    <property type="entry name" value="UPF0053 PROTEIN YRKA"/>
    <property type="match status" value="1"/>
</dbReference>
<keyword evidence="7 9" id="KW-0472">Membrane</keyword>
<dbReference type="SUPFAM" id="SSF54631">
    <property type="entry name" value="CBS-domain pair"/>
    <property type="match status" value="1"/>
</dbReference>
<dbReference type="OrthoDB" id="9798188at2"/>
<dbReference type="Pfam" id="PF03471">
    <property type="entry name" value="CorC_HlyC"/>
    <property type="match status" value="1"/>
</dbReference>
<dbReference type="InterPro" id="IPR036318">
    <property type="entry name" value="FAD-bd_PCMH-like_sf"/>
</dbReference>
<dbReference type="SMART" id="SM01091">
    <property type="entry name" value="CorC_HlyC"/>
    <property type="match status" value="1"/>
</dbReference>
<evidence type="ECO:0000256" key="5">
    <source>
        <dbReference type="ARBA" id="ARBA00022989"/>
    </source>
</evidence>
<sequence length="434" mass="48390">MELLIILLLVLLNGLFSMSEIALVSSRKSRLEAAAKNGDSSAKAALNLANSPTKFLSTVQIGITLIGLLTGMYSGDNITADFEQIISRVPELAPYAHSLAVGSVLVVITYLSLVLGELVPKRIGMSNPEAISKVMATPMNLLSKATAPFIALLGISSDLIIRVLNIKQSENAVTEEEIKSLIQEGTSGGVFEEIEQEIVHNVFQLGDRKVTSLMTNRQEIVWLDLEDSVEENKAKILDARHSIYPVCRGNVDDVVGLIYVKDLIATDLEIQMAHLTAIMRDPVYLPESNRAYQALEKFKEQRVYYGIIVDEYGGTLGVVTMHDIMDALVGDISEDIEEASEIVKREDGSYLIDAQLPFDDFIQYFNINIQDSERRELVGFNTLGGFVLHVLENIPQTGEKFNWRHFEFEVIDMDRSRIDKLLVTNYNKQEESED</sequence>
<evidence type="ECO:0000256" key="1">
    <source>
        <dbReference type="ARBA" id="ARBA00004651"/>
    </source>
</evidence>
<evidence type="ECO:0000313" key="13">
    <source>
        <dbReference type="Proteomes" id="UP000198748"/>
    </source>
</evidence>
<evidence type="ECO:0000256" key="2">
    <source>
        <dbReference type="ARBA" id="ARBA00022475"/>
    </source>
</evidence>
<dbReference type="CDD" id="cd04590">
    <property type="entry name" value="CBS_pair_CorC_HlyC_assoc"/>
    <property type="match status" value="1"/>
</dbReference>
<keyword evidence="6 8" id="KW-0129">CBS domain</keyword>
<evidence type="ECO:0000256" key="8">
    <source>
        <dbReference type="PROSITE-ProRule" id="PRU00703"/>
    </source>
</evidence>
<dbReference type="PROSITE" id="PS51371">
    <property type="entry name" value="CBS"/>
    <property type="match status" value="1"/>
</dbReference>
<evidence type="ECO:0000256" key="4">
    <source>
        <dbReference type="ARBA" id="ARBA00022737"/>
    </source>
</evidence>
<dbReference type="Pfam" id="PF01595">
    <property type="entry name" value="CNNM"/>
    <property type="match status" value="1"/>
</dbReference>
<keyword evidence="3 9" id="KW-0812">Transmembrane</keyword>
<feature type="domain" description="CNNM transmembrane" evidence="11">
    <location>
        <begin position="1"/>
        <end position="195"/>
    </location>
</feature>
<dbReference type="InterPro" id="IPR016169">
    <property type="entry name" value="FAD-bd_PCMH_sub2"/>
</dbReference>
<dbReference type="SUPFAM" id="SSF56176">
    <property type="entry name" value="FAD-binding/transporter-associated domain-like"/>
    <property type="match status" value="1"/>
</dbReference>
<dbReference type="InterPro" id="IPR051676">
    <property type="entry name" value="UPF0053_domain"/>
</dbReference>
<evidence type="ECO:0000259" key="11">
    <source>
        <dbReference type="PROSITE" id="PS51846"/>
    </source>
</evidence>
<dbReference type="InterPro" id="IPR044751">
    <property type="entry name" value="Ion_transp-like_CBS"/>
</dbReference>
<protein>
    <submittedName>
        <fullName evidence="12">Putative hemolysin</fullName>
    </submittedName>
</protein>